<dbReference type="Gene3D" id="1.10.10.10">
    <property type="entry name" value="Winged helix-like DNA-binding domain superfamily/Winged helix DNA-binding domain"/>
    <property type="match status" value="1"/>
</dbReference>
<dbReference type="InterPro" id="IPR015648">
    <property type="entry name" value="Transcrpt_fac_DP"/>
</dbReference>
<keyword evidence="5" id="KW-0539">Nucleus</keyword>
<dbReference type="Proteomes" id="UP001162131">
    <property type="component" value="Unassembled WGS sequence"/>
</dbReference>
<evidence type="ECO:0000313" key="7">
    <source>
        <dbReference type="EMBL" id="CAG9311512.1"/>
    </source>
</evidence>
<dbReference type="SUPFAM" id="SSF144074">
    <property type="entry name" value="E2F-DP heterodimerization region"/>
    <property type="match status" value="1"/>
</dbReference>
<dbReference type="SUPFAM" id="SSF46785">
    <property type="entry name" value="Winged helix' DNA-binding domain"/>
    <property type="match status" value="1"/>
</dbReference>
<evidence type="ECO:0000256" key="1">
    <source>
        <dbReference type="ARBA" id="ARBA00010940"/>
    </source>
</evidence>
<dbReference type="PANTHER" id="PTHR12548">
    <property type="entry name" value="TRANSCRIPTION FACTOR DP"/>
    <property type="match status" value="1"/>
</dbReference>
<evidence type="ECO:0000259" key="6">
    <source>
        <dbReference type="SMART" id="SM01372"/>
    </source>
</evidence>
<comment type="subcellular location">
    <subcellularLocation>
        <location evidence="5">Nucleus</location>
    </subcellularLocation>
</comment>
<dbReference type="InterPro" id="IPR036390">
    <property type="entry name" value="WH_DNA-bd_sf"/>
</dbReference>
<keyword evidence="2 5" id="KW-0805">Transcription regulation</keyword>
<dbReference type="AlphaFoldDB" id="A0AAU9IE14"/>
<dbReference type="GO" id="GO:0005667">
    <property type="term" value="C:transcription regulator complex"/>
    <property type="evidence" value="ECO:0007669"/>
    <property type="project" value="InterPro"/>
</dbReference>
<protein>
    <recommendedName>
        <fullName evidence="6">E2F/DP family winged-helix DNA-binding domain-containing protein</fullName>
    </recommendedName>
</protein>
<reference evidence="7" key="1">
    <citation type="submission" date="2021-09" db="EMBL/GenBank/DDBJ databases">
        <authorList>
            <consortium name="AG Swart"/>
            <person name="Singh M."/>
            <person name="Singh A."/>
            <person name="Seah K."/>
            <person name="Emmerich C."/>
        </authorList>
    </citation>
    <scope>NUCLEOTIDE SEQUENCE</scope>
    <source>
        <strain evidence="7">ATCC30299</strain>
    </source>
</reference>
<accession>A0AAU9IE14</accession>
<evidence type="ECO:0000256" key="4">
    <source>
        <dbReference type="ARBA" id="ARBA00023163"/>
    </source>
</evidence>
<name>A0AAU9IE14_9CILI</name>
<keyword evidence="3 5" id="KW-0238">DNA-binding</keyword>
<dbReference type="GO" id="GO:0005634">
    <property type="term" value="C:nucleus"/>
    <property type="evidence" value="ECO:0007669"/>
    <property type="project" value="UniProtKB-SubCell"/>
</dbReference>
<evidence type="ECO:0000313" key="8">
    <source>
        <dbReference type="Proteomes" id="UP001162131"/>
    </source>
</evidence>
<dbReference type="GO" id="GO:0051726">
    <property type="term" value="P:regulation of cell cycle"/>
    <property type="evidence" value="ECO:0007669"/>
    <property type="project" value="InterPro"/>
</dbReference>
<comment type="similarity">
    <text evidence="1 5">Belongs to the E2F/DP family.</text>
</comment>
<dbReference type="PANTHER" id="PTHR12548:SF9">
    <property type="entry name" value="TRANSCRIPTION FACTOR DP"/>
    <property type="match status" value="1"/>
</dbReference>
<dbReference type="Gene3D" id="1.20.140.80">
    <property type="entry name" value="Transcription factor DP"/>
    <property type="match status" value="1"/>
</dbReference>
<dbReference type="GO" id="GO:0000981">
    <property type="term" value="F:DNA-binding transcription factor activity, RNA polymerase II-specific"/>
    <property type="evidence" value="ECO:0007669"/>
    <property type="project" value="TreeGrafter"/>
</dbReference>
<dbReference type="Pfam" id="PF02319">
    <property type="entry name" value="WHD_E2F_TDP"/>
    <property type="match status" value="1"/>
</dbReference>
<feature type="domain" description="E2F/DP family winged-helix DNA-binding" evidence="6">
    <location>
        <begin position="13"/>
        <end position="88"/>
    </location>
</feature>
<organism evidence="7 8">
    <name type="scientific">Blepharisma stoltei</name>
    <dbReference type="NCBI Taxonomy" id="1481888"/>
    <lineage>
        <taxon>Eukaryota</taxon>
        <taxon>Sar</taxon>
        <taxon>Alveolata</taxon>
        <taxon>Ciliophora</taxon>
        <taxon>Postciliodesmatophora</taxon>
        <taxon>Heterotrichea</taxon>
        <taxon>Heterotrichida</taxon>
        <taxon>Blepharismidae</taxon>
        <taxon>Blepharisma</taxon>
    </lineage>
</organism>
<dbReference type="GO" id="GO:0000977">
    <property type="term" value="F:RNA polymerase II transcription regulatory region sequence-specific DNA binding"/>
    <property type="evidence" value="ECO:0007669"/>
    <property type="project" value="TreeGrafter"/>
</dbReference>
<dbReference type="InterPro" id="IPR036388">
    <property type="entry name" value="WH-like_DNA-bd_sf"/>
</dbReference>
<dbReference type="EMBL" id="CAJZBQ010000004">
    <property type="protein sequence ID" value="CAG9311512.1"/>
    <property type="molecule type" value="Genomic_DNA"/>
</dbReference>
<keyword evidence="4 5" id="KW-0804">Transcription</keyword>
<evidence type="ECO:0000256" key="5">
    <source>
        <dbReference type="RuleBase" id="RU003796"/>
    </source>
</evidence>
<comment type="caution">
    <text evidence="7">The sequence shown here is derived from an EMBL/GenBank/DDBJ whole genome shotgun (WGS) entry which is preliminary data.</text>
</comment>
<dbReference type="InterPro" id="IPR037241">
    <property type="entry name" value="E2F-DP_heterodim"/>
</dbReference>
<evidence type="ECO:0000256" key="2">
    <source>
        <dbReference type="ARBA" id="ARBA00023015"/>
    </source>
</evidence>
<keyword evidence="8" id="KW-1185">Reference proteome</keyword>
<dbReference type="SMART" id="SM01372">
    <property type="entry name" value="E2F_TDP"/>
    <property type="match status" value="1"/>
</dbReference>
<sequence>MASCPPLDLPVPDKNKKLINLSKQVLEKVKNSEVTTGNQIAKAILKDFPESTYEAEFKNIQRRVYDALNVLQAIDVISKIRNEIRYKGIINNEQLERMKLSVEQNRKRNMQKKKALAENIFQYIAIHKLMQRNKEQRKKKLVELPCLIVGGGDANIDIQEDSVRLTSPIGFTIANDTHLLSRLDLHCFRSEELPENFPDELINLIGSNDFVKTEDLRIRERDYRQMLLQLTENQ</sequence>
<evidence type="ECO:0000256" key="3">
    <source>
        <dbReference type="ARBA" id="ARBA00023125"/>
    </source>
</evidence>
<proteinExistence type="inferred from homology"/>
<dbReference type="InterPro" id="IPR003316">
    <property type="entry name" value="E2F_WHTH_DNA-bd_dom"/>
</dbReference>
<dbReference type="InterPro" id="IPR038168">
    <property type="entry name" value="TF_DP_C_sf"/>
</dbReference>
<gene>
    <name evidence="7" type="ORF">BSTOLATCC_MIC3801</name>
</gene>